<dbReference type="EMBL" id="SDCL01000029">
    <property type="protein sequence ID" value="TCX29572.1"/>
    <property type="molecule type" value="Genomic_DNA"/>
</dbReference>
<accession>A0A483I5R4</accession>
<proteinExistence type="predicted"/>
<organism evidence="1">
    <name type="scientific">Klebsiella pneumoniae</name>
    <dbReference type="NCBI Taxonomy" id="573"/>
    <lineage>
        <taxon>Bacteria</taxon>
        <taxon>Pseudomonadati</taxon>
        <taxon>Pseudomonadota</taxon>
        <taxon>Gammaproteobacteria</taxon>
        <taxon>Enterobacterales</taxon>
        <taxon>Enterobacteriaceae</taxon>
        <taxon>Klebsiella/Raoultella group</taxon>
        <taxon>Klebsiella</taxon>
        <taxon>Klebsiella pneumoniae complex</taxon>
    </lineage>
</organism>
<reference evidence="1" key="1">
    <citation type="submission" date="2019-01" db="EMBL/GenBank/DDBJ databases">
        <authorList>
            <person name="Lista F."/>
            <person name="Anselmo A."/>
        </authorList>
    </citation>
    <scope>NUCLEOTIDE SEQUENCE</scope>
    <source>
        <strain evidence="1">11S</strain>
    </source>
</reference>
<protein>
    <submittedName>
        <fullName evidence="1">Uncharacterized protein</fullName>
    </submittedName>
</protein>
<name>A0A483I5R4_KLEPN</name>
<evidence type="ECO:0000313" key="1">
    <source>
        <dbReference type="EMBL" id="TCX29572.1"/>
    </source>
</evidence>
<gene>
    <name evidence="1" type="ORF">ETE67_22915</name>
</gene>
<sequence length="70" mass="8193">MFHLPSAIFISYYGQEDIRRRRLSNIRHSKVKRRSEMGAAFSLGTMKSNLHFDSYYVNLLAKATWLLDSP</sequence>
<comment type="caution">
    <text evidence="1">The sequence shown here is derived from an EMBL/GenBank/DDBJ whole genome shotgun (WGS) entry which is preliminary data.</text>
</comment>
<dbReference type="AlphaFoldDB" id="A0A483I5R4"/>